<accession>A0ACD3SSQ5</accession>
<proteinExistence type="predicted"/>
<sequence>MQLNMPNGPHHLGRAHETDPHASMVHSEGSGDDTVETCKMTAASAVIAVVLVLGAILAVGYVMPLVFS</sequence>
<keyword evidence="2" id="KW-1185">Reference proteome</keyword>
<reference evidence="1" key="1">
    <citation type="submission" date="2019-05" db="EMBL/GenBank/DDBJ databases">
        <title>Revised genome assembly of Burkholderiaceae (previously Ralstonia) sp. PBA.</title>
        <authorList>
            <person name="Gan H.M."/>
        </authorList>
    </citation>
    <scope>NUCLEOTIDE SEQUENCE</scope>
    <source>
        <strain evidence="1">PBA</strain>
    </source>
</reference>
<gene>
    <name evidence="1" type="ORF">MW7_003000</name>
</gene>
<organism evidence="1 2">
    <name type="scientific">Imbroritus primus</name>
    <dbReference type="NCBI Taxonomy" id="3058603"/>
    <lineage>
        <taxon>Bacteria</taxon>
        <taxon>Pseudomonadati</taxon>
        <taxon>Pseudomonadota</taxon>
        <taxon>Betaproteobacteria</taxon>
        <taxon>Burkholderiales</taxon>
        <taxon>Burkholderiaceae</taxon>
        <taxon>Imbroritus</taxon>
    </lineage>
</organism>
<protein>
    <submittedName>
        <fullName evidence="1">Uncharacterized protein</fullName>
    </submittedName>
</protein>
<comment type="caution">
    <text evidence="1">The sequence shown here is derived from an EMBL/GenBank/DDBJ whole genome shotgun (WGS) entry which is preliminary data.</text>
</comment>
<evidence type="ECO:0000313" key="2">
    <source>
        <dbReference type="Proteomes" id="UP000004277"/>
    </source>
</evidence>
<name>A0ACD3SSQ5_9BURK</name>
<evidence type="ECO:0000313" key="1">
    <source>
        <dbReference type="EMBL" id="TMS59162.1"/>
    </source>
</evidence>
<dbReference type="EMBL" id="AKCV02000011">
    <property type="protein sequence ID" value="TMS59162.1"/>
    <property type="molecule type" value="Genomic_DNA"/>
</dbReference>
<dbReference type="Proteomes" id="UP000004277">
    <property type="component" value="Unassembled WGS sequence"/>
</dbReference>